<evidence type="ECO:0000313" key="1">
    <source>
        <dbReference type="EMBL" id="KAA5404518.1"/>
    </source>
</evidence>
<reference evidence="1 2" key="1">
    <citation type="journal article" date="2019" name="Nat. Med.">
        <title>A library of human gut bacterial isolates paired with longitudinal multiomics data enables mechanistic microbiome research.</title>
        <authorList>
            <person name="Poyet M."/>
            <person name="Groussin M."/>
            <person name="Gibbons S.M."/>
            <person name="Avila-Pacheco J."/>
            <person name="Jiang X."/>
            <person name="Kearney S.M."/>
            <person name="Perrotta A.R."/>
            <person name="Berdy B."/>
            <person name="Zhao S."/>
            <person name="Lieberman T.D."/>
            <person name="Swanson P.K."/>
            <person name="Smith M."/>
            <person name="Roesemann S."/>
            <person name="Alexander J.E."/>
            <person name="Rich S.A."/>
            <person name="Livny J."/>
            <person name="Vlamakis H."/>
            <person name="Clish C."/>
            <person name="Bullock K."/>
            <person name="Deik A."/>
            <person name="Scott J."/>
            <person name="Pierce K.A."/>
            <person name="Xavier R.J."/>
            <person name="Alm E.J."/>
        </authorList>
    </citation>
    <scope>NUCLEOTIDE SEQUENCE [LARGE SCALE GENOMIC DNA]</scope>
    <source>
        <strain evidence="1 2">BIOML-A7</strain>
    </source>
</reference>
<protein>
    <submittedName>
        <fullName evidence="1">DUF3991 domain-containing protein</fullName>
    </submittedName>
</protein>
<dbReference type="SUPFAM" id="SSF56731">
    <property type="entry name" value="DNA primase core"/>
    <property type="match status" value="1"/>
</dbReference>
<dbReference type="RefSeq" id="WP_149950421.1">
    <property type="nucleotide sequence ID" value="NZ_RCXI01000023.1"/>
</dbReference>
<name>A0A5M6A458_9BACE</name>
<comment type="caution">
    <text evidence="1">The sequence shown here is derived from an EMBL/GenBank/DDBJ whole genome shotgun (WGS) entry which is preliminary data.</text>
</comment>
<accession>A0A5M6A458</accession>
<sequence length="395" mass="45098">MADYKVDFQELKSKVGIDDVAYELGYRLDRKAGVGRYIEMALGDGKEKRDAIIICNPHDKAAQRFFRRDGSKGDVVALIRENLHAFHVSGKNDWQKIAKVLARFAHMPEPEYREDFEYIKSAGHTKDFDSTRYVVKPINPDKIPAIFDQRGLSDETVRTFAPFIRLIRDKKNENFDGYNIGFPYTNGENDKVRGYEIRGYGGYKSKAAGSDSSTSAWVADLSGGYPNIVKHVIFCESAFDAMAFYQLNRKQLGKNIVLVSLGGTFSDAQITSVMNRYPEARPFDCFDNDQAGRVYGLRMLSLLEHIPMNINRTEDGLLVVEAKNRSVALEADRPFRVQLQEQLSSRYKVRQWLPPKAFKDWNDCLLNRPMEIKADKLKQDQINNLAERRNAGPKL</sequence>
<organism evidence="1 2">
    <name type="scientific">Bacteroides cellulosilyticus</name>
    <dbReference type="NCBI Taxonomy" id="246787"/>
    <lineage>
        <taxon>Bacteria</taxon>
        <taxon>Pseudomonadati</taxon>
        <taxon>Bacteroidota</taxon>
        <taxon>Bacteroidia</taxon>
        <taxon>Bacteroidales</taxon>
        <taxon>Bacteroidaceae</taxon>
        <taxon>Bacteroides</taxon>
    </lineage>
</organism>
<dbReference type="EMBL" id="VVYW01000022">
    <property type="protein sequence ID" value="KAA5404518.1"/>
    <property type="molecule type" value="Genomic_DNA"/>
</dbReference>
<dbReference type="Pfam" id="PF13155">
    <property type="entry name" value="Toprim_2"/>
    <property type="match status" value="1"/>
</dbReference>
<proteinExistence type="predicted"/>
<dbReference type="Gene3D" id="3.40.1360.10">
    <property type="match status" value="1"/>
</dbReference>
<gene>
    <name evidence="1" type="ORF">F2Y86_21520</name>
</gene>
<evidence type="ECO:0000313" key="2">
    <source>
        <dbReference type="Proteomes" id="UP000325055"/>
    </source>
</evidence>
<dbReference type="AlphaFoldDB" id="A0A5M6A458"/>
<dbReference type="Proteomes" id="UP000325055">
    <property type="component" value="Unassembled WGS sequence"/>
</dbReference>